<dbReference type="Proteomes" id="UP000297385">
    <property type="component" value="Unassembled WGS sequence"/>
</dbReference>
<dbReference type="GO" id="GO:0032259">
    <property type="term" value="P:methylation"/>
    <property type="evidence" value="ECO:0007669"/>
    <property type="project" value="UniProtKB-KW"/>
</dbReference>
<proteinExistence type="predicted"/>
<reference evidence="1 2" key="1">
    <citation type="submission" date="2019-03" db="EMBL/GenBank/DDBJ databases">
        <title>Complete Genome Sequence of Paraburkholderia dipogonis ICMP 19430T, a Nitrogen-fixing Symbiont of the South African Invasive Legume Dipogon lignosus in New Zealand.</title>
        <authorList>
            <person name="De Meyer S.E."/>
        </authorList>
    </citation>
    <scope>NUCLEOTIDE SEQUENCE [LARGE SCALE GENOMIC DNA]</scope>
    <source>
        <strain evidence="1 2">ICMP 19430</strain>
    </source>
</reference>
<dbReference type="GO" id="GO:0008168">
    <property type="term" value="F:methyltransferase activity"/>
    <property type="evidence" value="ECO:0007669"/>
    <property type="project" value="UniProtKB-KW"/>
</dbReference>
<accession>A0A4Y8MS63</accession>
<keyword evidence="1" id="KW-0808">Transferase</keyword>
<sequence>MNQPKNRTSQIGFDDFRRLASDDSLSKYERIGFPDEYRQGFESHIFADIVGKLDNLQLPKQNVLDIGPGCSDLPGMLIGLCEKNGHSLTLVDSEEMLQQLDDRPFITKVAARYPDCPGLIDGLREAADVILCYSVLQYIVLEAPFFRFLDDSLSLLAPGGQMLLGDIPNVSKRKRFFSSETGVRFHKEFMRTADGPVVSFNQIEHDQIDDSIVFSILERARSAGFDAYVLPQGRALPMANRREDILIQRP</sequence>
<evidence type="ECO:0000313" key="1">
    <source>
        <dbReference type="EMBL" id="TFE40301.1"/>
    </source>
</evidence>
<dbReference type="AlphaFoldDB" id="A0A4Y8MS63"/>
<dbReference type="Gene3D" id="3.40.50.150">
    <property type="entry name" value="Vaccinia Virus protein VP39"/>
    <property type="match status" value="1"/>
</dbReference>
<dbReference type="SUPFAM" id="SSF53335">
    <property type="entry name" value="S-adenosyl-L-methionine-dependent methyltransferases"/>
    <property type="match status" value="1"/>
</dbReference>
<name>A0A4Y8MS63_9BURK</name>
<dbReference type="EMBL" id="SNVI01000002">
    <property type="protein sequence ID" value="TFE40301.1"/>
    <property type="molecule type" value="Genomic_DNA"/>
</dbReference>
<organism evidence="1 2">
    <name type="scientific">Paraburkholderia dipogonis</name>
    <dbReference type="NCBI Taxonomy" id="1211383"/>
    <lineage>
        <taxon>Bacteria</taxon>
        <taxon>Pseudomonadati</taxon>
        <taxon>Pseudomonadota</taxon>
        <taxon>Betaproteobacteria</taxon>
        <taxon>Burkholderiales</taxon>
        <taxon>Burkholderiaceae</taxon>
        <taxon>Paraburkholderia</taxon>
    </lineage>
</organism>
<keyword evidence="1" id="KW-0489">Methyltransferase</keyword>
<evidence type="ECO:0000313" key="2">
    <source>
        <dbReference type="Proteomes" id="UP000297385"/>
    </source>
</evidence>
<comment type="caution">
    <text evidence="1">The sequence shown here is derived from an EMBL/GenBank/DDBJ whole genome shotgun (WGS) entry which is preliminary data.</text>
</comment>
<dbReference type="GeneID" id="97303407"/>
<dbReference type="InterPro" id="IPR029063">
    <property type="entry name" value="SAM-dependent_MTases_sf"/>
</dbReference>
<protein>
    <submittedName>
        <fullName evidence="1">SAM-dependent methyltransferase</fullName>
    </submittedName>
</protein>
<dbReference type="RefSeq" id="WP_134462188.1">
    <property type="nucleotide sequence ID" value="NZ_JBHUFR010000001.1"/>
</dbReference>
<gene>
    <name evidence="1" type="ORF">E2553_26335</name>
</gene>